<comment type="caution">
    <text evidence="7">The sequence shown here is derived from an EMBL/GenBank/DDBJ whole genome shotgun (WGS) entry which is preliminary data.</text>
</comment>
<dbReference type="PROSITE" id="PS00518">
    <property type="entry name" value="ZF_RING_1"/>
    <property type="match status" value="1"/>
</dbReference>
<evidence type="ECO:0000256" key="2">
    <source>
        <dbReference type="ARBA" id="ARBA00022771"/>
    </source>
</evidence>
<dbReference type="InterPro" id="IPR018957">
    <property type="entry name" value="Znf_C3HC4_RING-type"/>
</dbReference>
<feature type="region of interest" description="Disordered" evidence="5">
    <location>
        <begin position="348"/>
        <end position="439"/>
    </location>
</feature>
<feature type="region of interest" description="Disordered" evidence="5">
    <location>
        <begin position="145"/>
        <end position="193"/>
    </location>
</feature>
<dbReference type="AlphaFoldDB" id="A0AA43TWE0"/>
<dbReference type="GO" id="GO:0004842">
    <property type="term" value="F:ubiquitin-protein transferase activity"/>
    <property type="evidence" value="ECO:0007669"/>
    <property type="project" value="TreeGrafter"/>
</dbReference>
<dbReference type="Pfam" id="PF00097">
    <property type="entry name" value="zf-C3HC4"/>
    <property type="match status" value="1"/>
</dbReference>
<gene>
    <name evidence="7" type="ORF">OHK93_008262</name>
</gene>
<feature type="compositionally biased region" description="Polar residues" evidence="5">
    <location>
        <begin position="351"/>
        <end position="362"/>
    </location>
</feature>
<name>A0AA43TWE0_9LECA</name>
<proteinExistence type="predicted"/>
<feature type="compositionally biased region" description="Polar residues" evidence="5">
    <location>
        <begin position="496"/>
        <end position="509"/>
    </location>
</feature>
<dbReference type="SUPFAM" id="SSF50044">
    <property type="entry name" value="SH3-domain"/>
    <property type="match status" value="1"/>
</dbReference>
<dbReference type="InterPro" id="IPR000433">
    <property type="entry name" value="Znf_ZZ"/>
</dbReference>
<evidence type="ECO:0000256" key="3">
    <source>
        <dbReference type="ARBA" id="ARBA00022833"/>
    </source>
</evidence>
<dbReference type="Proteomes" id="UP001161017">
    <property type="component" value="Unassembled WGS sequence"/>
</dbReference>
<dbReference type="GO" id="GO:0016567">
    <property type="term" value="P:protein ubiquitination"/>
    <property type="evidence" value="ECO:0007669"/>
    <property type="project" value="TreeGrafter"/>
</dbReference>
<dbReference type="SUPFAM" id="SSF57850">
    <property type="entry name" value="RING/U-box"/>
    <property type="match status" value="2"/>
</dbReference>
<organism evidence="7 8">
    <name type="scientific">Ramalina farinacea</name>
    <dbReference type="NCBI Taxonomy" id="258253"/>
    <lineage>
        <taxon>Eukaryota</taxon>
        <taxon>Fungi</taxon>
        <taxon>Dikarya</taxon>
        <taxon>Ascomycota</taxon>
        <taxon>Pezizomycotina</taxon>
        <taxon>Lecanoromycetes</taxon>
        <taxon>OSLEUM clade</taxon>
        <taxon>Lecanoromycetidae</taxon>
        <taxon>Lecanorales</taxon>
        <taxon>Lecanorineae</taxon>
        <taxon>Ramalinaceae</taxon>
        <taxon>Ramalina</taxon>
    </lineage>
</organism>
<feature type="domain" description="RING-type" evidence="6">
    <location>
        <begin position="23"/>
        <end position="60"/>
    </location>
</feature>
<protein>
    <recommendedName>
        <fullName evidence="6">RING-type domain-containing protein</fullName>
    </recommendedName>
</protein>
<feature type="compositionally biased region" description="Polar residues" evidence="5">
    <location>
        <begin position="175"/>
        <end position="191"/>
    </location>
</feature>
<dbReference type="InterPro" id="IPR017907">
    <property type="entry name" value="Znf_RING_CS"/>
</dbReference>
<keyword evidence="3" id="KW-0862">Zinc</keyword>
<evidence type="ECO:0000313" key="7">
    <source>
        <dbReference type="EMBL" id="MDI1488985.1"/>
    </source>
</evidence>
<keyword evidence="8" id="KW-1185">Reference proteome</keyword>
<dbReference type="GO" id="GO:0005634">
    <property type="term" value="C:nucleus"/>
    <property type="evidence" value="ECO:0007669"/>
    <property type="project" value="TreeGrafter"/>
</dbReference>
<dbReference type="PANTHER" id="PTHR16079">
    <property type="entry name" value="UBIQUITIN LIGASE PROTEIN CHFR"/>
    <property type="match status" value="1"/>
</dbReference>
<dbReference type="Gene3D" id="3.30.40.10">
    <property type="entry name" value="Zinc/RING finger domain, C3HC4 (zinc finger)"/>
    <property type="match status" value="1"/>
</dbReference>
<dbReference type="CDD" id="cd02249">
    <property type="entry name" value="ZZ"/>
    <property type="match status" value="1"/>
</dbReference>
<dbReference type="Gene3D" id="2.30.30.40">
    <property type="entry name" value="SH3 Domains"/>
    <property type="match status" value="1"/>
</dbReference>
<feature type="compositionally biased region" description="Basic and acidic residues" evidence="5">
    <location>
        <begin position="115"/>
        <end position="124"/>
    </location>
</feature>
<dbReference type="InterPro" id="IPR052256">
    <property type="entry name" value="E3_ubiquitin-ligase_CHFR"/>
</dbReference>
<dbReference type="InterPro" id="IPR013083">
    <property type="entry name" value="Znf_RING/FYVE/PHD"/>
</dbReference>
<feature type="region of interest" description="Disordered" evidence="5">
    <location>
        <begin position="458"/>
        <end position="509"/>
    </location>
</feature>
<dbReference type="PROSITE" id="PS50089">
    <property type="entry name" value="ZF_RING_2"/>
    <property type="match status" value="1"/>
</dbReference>
<dbReference type="GO" id="GO:0008270">
    <property type="term" value="F:zinc ion binding"/>
    <property type="evidence" value="ECO:0007669"/>
    <property type="project" value="UniProtKB-KW"/>
</dbReference>
<sequence length="781" mass="87190">MTEVEKPGLLDLEKELTCSPLTLLDCLHTFCGSCLKEWFAFQATRASRSSPNPLTCPSCRAAVRETRPNATVTTLLEMYIQANPGRARTAKEKEDISQKYSPGENVLPKIRRKKDTAEDAEDRRMVEEARELSLREVGIRGQGYERGVRHRAREGQAAESTQESQASVEEETRARQMNHQASLRSMLSSSDLGDHTELEEEILRQIMEEGILDGINLDNLNVSQEDELSERIAEAYRRKHRHRQRQRSRLETLIQQLSKYGIDVLIAHRILSNGLQMLRIRPFPDHIYSRLIQPPKVEDAGPQARIDDKHRQVRLPTLEIVQRRNGKQQDPRQIYQIALLALRLKDRHQANSRPNHISGQARKTTEPERLRPSTRDGDRPTQGRQSRSPRDRAPTTETAQRPTAGATPMASPDIMLHGPQDGNQGASTSAQANPAELESPTGKGCLHWFGFGTGTIQRYERSAPPSGYPPGHELPHRLQGDQYLRPPTRGLATAGLSRSTTSDPSQRLQSGPFCSKCLTFSPACYWQCSICNEGEYGFCNTCVNTGKCCTHPLLPVALTSHLNTDQLHNSASATSFHPKPPTSLPLPNTTSITTTNVSSTRSPDAPEYTPLTISTHCDNCTYPIPPSTTRYHCLQCNSGDYDLCTACYQKFLKRGTITAENGPRGRRLCPRQGHRMIVVGFEDSEAGQRRIVVEDLVGGVLDSSEGEGAGGRARGMRVLALWGWWPQDGKAGENELAFPKWAEIRECEDVNGDWYAGVYCGDRGLFPSAYVRFCEGYGIRS</sequence>
<reference evidence="7" key="1">
    <citation type="journal article" date="2023" name="Genome Biol. Evol.">
        <title>First Whole Genome Sequence and Flow Cytometry Genome Size Data for the Lichen-Forming Fungus Ramalina farinacea (Ascomycota).</title>
        <authorList>
            <person name="Llewellyn T."/>
            <person name="Mian S."/>
            <person name="Hill R."/>
            <person name="Leitch I.J."/>
            <person name="Gaya E."/>
        </authorList>
    </citation>
    <scope>NUCLEOTIDE SEQUENCE</scope>
    <source>
        <strain evidence="7">LIQ254RAFAR</strain>
    </source>
</reference>
<feature type="compositionally biased region" description="Polar residues" evidence="5">
    <location>
        <begin position="421"/>
        <end position="432"/>
    </location>
</feature>
<evidence type="ECO:0000256" key="5">
    <source>
        <dbReference type="SAM" id="MobiDB-lite"/>
    </source>
</evidence>
<feature type="region of interest" description="Disordered" evidence="5">
    <location>
        <begin position="105"/>
        <end position="124"/>
    </location>
</feature>
<dbReference type="EMBL" id="JAPUFD010000008">
    <property type="protein sequence ID" value="MDI1488985.1"/>
    <property type="molecule type" value="Genomic_DNA"/>
</dbReference>
<feature type="compositionally biased region" description="Polar residues" evidence="5">
    <location>
        <begin position="158"/>
        <end position="167"/>
    </location>
</feature>
<dbReference type="Gene3D" id="3.30.60.90">
    <property type="match status" value="1"/>
</dbReference>
<keyword evidence="2 4" id="KW-0863">Zinc-finger</keyword>
<feature type="compositionally biased region" description="Basic and acidic residues" evidence="5">
    <location>
        <begin position="363"/>
        <end position="381"/>
    </location>
</feature>
<dbReference type="InterPro" id="IPR036028">
    <property type="entry name" value="SH3-like_dom_sf"/>
</dbReference>
<dbReference type="Pfam" id="PF00569">
    <property type="entry name" value="ZZ"/>
    <property type="match status" value="1"/>
</dbReference>
<evidence type="ECO:0000256" key="4">
    <source>
        <dbReference type="PROSITE-ProRule" id="PRU00175"/>
    </source>
</evidence>
<evidence type="ECO:0000313" key="8">
    <source>
        <dbReference type="Proteomes" id="UP001161017"/>
    </source>
</evidence>
<dbReference type="InterPro" id="IPR043145">
    <property type="entry name" value="Znf_ZZ_sf"/>
</dbReference>
<dbReference type="PANTHER" id="PTHR16079:SF4">
    <property type="entry name" value="E3 UBIQUITIN-PROTEIN LIGASE CHFR"/>
    <property type="match status" value="1"/>
</dbReference>
<dbReference type="GO" id="GO:0006511">
    <property type="term" value="P:ubiquitin-dependent protein catabolic process"/>
    <property type="evidence" value="ECO:0007669"/>
    <property type="project" value="TreeGrafter"/>
</dbReference>
<evidence type="ECO:0000256" key="1">
    <source>
        <dbReference type="ARBA" id="ARBA00022723"/>
    </source>
</evidence>
<keyword evidence="1" id="KW-0479">Metal-binding</keyword>
<evidence type="ECO:0000259" key="6">
    <source>
        <dbReference type="PROSITE" id="PS50089"/>
    </source>
</evidence>
<dbReference type="InterPro" id="IPR001841">
    <property type="entry name" value="Znf_RING"/>
</dbReference>
<accession>A0AA43TWE0</accession>